<evidence type="ECO:0000256" key="4">
    <source>
        <dbReference type="ARBA" id="ARBA00022729"/>
    </source>
</evidence>
<dbReference type="AlphaFoldDB" id="A0A1B2JLC4"/>
<dbReference type="InterPro" id="IPR011252">
    <property type="entry name" value="Fibrogen-bd_dom1"/>
</dbReference>
<evidence type="ECO:0000313" key="7">
    <source>
        <dbReference type="EMBL" id="ANZ79428.1"/>
    </source>
</evidence>
<dbReference type="SUPFAM" id="SSF49401">
    <property type="entry name" value="Bacterial adhesins"/>
    <property type="match status" value="1"/>
</dbReference>
<accession>A0A1B2JLC4</accession>
<keyword evidence="5" id="KW-0572">Peptidoglycan-anchor</keyword>
<protein>
    <recommendedName>
        <fullName evidence="6">SDR-like Ig domain-containing protein</fullName>
    </recommendedName>
</protein>
<reference evidence="7" key="1">
    <citation type="journal article" date="2016" name="J. Antimicrob. Chemother.">
        <title>Novel chromosome-encoded erm(47) determinant responsible for constitutive MLSB resistance in Helcococcus kunzii.</title>
        <authorList>
            <person name="Guerin F."/>
            <person name="Isnard C."/>
            <person name="Bucquet F."/>
            <person name="Fines-Guyon M."/>
            <person name="Giard J.C."/>
            <person name="Burrus V."/>
            <person name="Cattoir V."/>
        </authorList>
    </citation>
    <scope>NUCLEOTIDE SEQUENCE</scope>
    <source>
        <strain evidence="7">UCN99</strain>
    </source>
</reference>
<dbReference type="InterPro" id="IPR041171">
    <property type="entry name" value="SDR_Ig"/>
</dbReference>
<evidence type="ECO:0000259" key="6">
    <source>
        <dbReference type="Pfam" id="PF17961"/>
    </source>
</evidence>
<feature type="domain" description="SDR-like Ig" evidence="6">
    <location>
        <begin position="51"/>
        <end position="105"/>
    </location>
</feature>
<evidence type="ECO:0000256" key="5">
    <source>
        <dbReference type="ARBA" id="ARBA00023088"/>
    </source>
</evidence>
<proteinExistence type="predicted"/>
<name>A0A1B2JLC4_9FIRM</name>
<sequence length="112" mass="12274">MLLGTIVPIGEAFAQGANELTKTRVSRIEVKDQNGNTIDLNEKIEEDKDCRLEIDWDASEYGADIKKGDYFTVTLPKDFKVSKSNFAVHTLDGVQVAKAQVNNVNSESGGVL</sequence>
<evidence type="ECO:0000256" key="3">
    <source>
        <dbReference type="ARBA" id="ARBA00022525"/>
    </source>
</evidence>
<dbReference type="InterPro" id="IPR008966">
    <property type="entry name" value="Adhesion_dom_sf"/>
</dbReference>
<dbReference type="EMBL" id="KU612222">
    <property type="protein sequence ID" value="ANZ79428.1"/>
    <property type="molecule type" value="Genomic_DNA"/>
</dbReference>
<organism evidence="7">
    <name type="scientific">Helcococcus kunzii</name>
    <dbReference type="NCBI Taxonomy" id="40091"/>
    <lineage>
        <taxon>Bacteria</taxon>
        <taxon>Bacillati</taxon>
        <taxon>Bacillota</taxon>
        <taxon>Tissierellia</taxon>
        <taxon>Tissierellales</taxon>
        <taxon>Peptoniphilaceae</taxon>
        <taxon>Helcococcus</taxon>
    </lineage>
</organism>
<keyword evidence="2" id="KW-0134">Cell wall</keyword>
<keyword evidence="3" id="KW-0964">Secreted</keyword>
<dbReference type="Gene3D" id="2.60.40.1280">
    <property type="match status" value="1"/>
</dbReference>
<keyword evidence="4" id="KW-0732">Signal</keyword>
<comment type="subcellular location">
    <subcellularLocation>
        <location evidence="1">Secreted</location>
        <location evidence="1">Cell wall</location>
        <topology evidence="1">Peptidoglycan-anchor</topology>
    </subcellularLocation>
</comment>
<evidence type="ECO:0000256" key="1">
    <source>
        <dbReference type="ARBA" id="ARBA00004168"/>
    </source>
</evidence>
<dbReference type="GO" id="GO:0007155">
    <property type="term" value="P:cell adhesion"/>
    <property type="evidence" value="ECO:0007669"/>
    <property type="project" value="InterPro"/>
</dbReference>
<evidence type="ECO:0000256" key="2">
    <source>
        <dbReference type="ARBA" id="ARBA00022512"/>
    </source>
</evidence>
<dbReference type="Pfam" id="PF17961">
    <property type="entry name" value="Big_8"/>
    <property type="match status" value="1"/>
</dbReference>